<dbReference type="Gene3D" id="3.20.20.80">
    <property type="entry name" value="Glycosidases"/>
    <property type="match status" value="1"/>
</dbReference>
<dbReference type="Proteomes" id="UP000321926">
    <property type="component" value="Unassembled WGS sequence"/>
</dbReference>
<dbReference type="Pfam" id="PF13472">
    <property type="entry name" value="Lipase_GDSL_2"/>
    <property type="match status" value="1"/>
</dbReference>
<dbReference type="InterPro" id="IPR001547">
    <property type="entry name" value="Glyco_hydro_5"/>
</dbReference>
<dbReference type="GO" id="GO:0009251">
    <property type="term" value="P:glucan catabolic process"/>
    <property type="evidence" value="ECO:0007669"/>
    <property type="project" value="TreeGrafter"/>
</dbReference>
<evidence type="ECO:0000313" key="5">
    <source>
        <dbReference type="EMBL" id="TXK26757.1"/>
    </source>
</evidence>
<reference evidence="5 6" key="1">
    <citation type="submission" date="2019-08" db="EMBL/GenBank/DDBJ databases">
        <authorList>
            <person name="Shi S."/>
        </authorList>
    </citation>
    <scope>NUCLEOTIDE SEQUENCE [LARGE SCALE GENOMIC DNA]</scope>
    <source>
        <strain evidence="5 6">GY10130</strain>
    </source>
</reference>
<keyword evidence="2" id="KW-0326">Glycosidase</keyword>
<dbReference type="GO" id="GO:0016788">
    <property type="term" value="F:hydrolase activity, acting on ester bonds"/>
    <property type="evidence" value="ECO:0007669"/>
    <property type="project" value="UniProtKB-ARBA"/>
</dbReference>
<proteinExistence type="predicted"/>
<keyword evidence="6" id="KW-1185">Reference proteome</keyword>
<accession>A0A5C8IYN2</accession>
<evidence type="ECO:0000313" key="6">
    <source>
        <dbReference type="Proteomes" id="UP000321926"/>
    </source>
</evidence>
<organism evidence="5 6">
    <name type="scientific">Pontibacter qinzhouensis</name>
    <dbReference type="NCBI Taxonomy" id="2603253"/>
    <lineage>
        <taxon>Bacteria</taxon>
        <taxon>Pseudomonadati</taxon>
        <taxon>Bacteroidota</taxon>
        <taxon>Cytophagia</taxon>
        <taxon>Cytophagales</taxon>
        <taxon>Hymenobacteraceae</taxon>
        <taxon>Pontibacter</taxon>
    </lineage>
</organism>
<dbReference type="CDD" id="cd01834">
    <property type="entry name" value="SGNH_hydrolase_like_2"/>
    <property type="match status" value="1"/>
</dbReference>
<keyword evidence="1 5" id="KW-0378">Hydrolase</keyword>
<dbReference type="SUPFAM" id="SSF52266">
    <property type="entry name" value="SGNH hydrolase"/>
    <property type="match status" value="1"/>
</dbReference>
<dbReference type="NCBIfam" id="TIGR04183">
    <property type="entry name" value="Por_Secre_tail"/>
    <property type="match status" value="1"/>
</dbReference>
<evidence type="ECO:0000259" key="4">
    <source>
        <dbReference type="Pfam" id="PF13472"/>
    </source>
</evidence>
<dbReference type="InterPro" id="IPR017853">
    <property type="entry name" value="GH"/>
</dbReference>
<sequence length="1414" mass="158653">MPAGFLLPHILKGQLPMEVTSFCRSPAYCLYSTHQTCKPFTSHIKTMRKKTALLTLLLVLVLHHLSFARQDQDIIFKNGDRINFIGNSITHSGEFHNFIMLYYATRFPDSKVTFYNSGIWGDNANNFLRRMNEDILRKPADWSVVMAGMNDVNRGLYAPERQNEPDIEARKQRAINDYRGYLNQVIQRLLQANTRVLLQKPSIYDQTGDLPAPNMYGVNDALQKCTVIIDELAQQYNLKVVDYFTILNNLNQQVQATNPKATLISNDRIHPGTPGNFIMAYQFLKDTGAPRFVSEISIRSGKLQRCKDCTVSNLVTGNDLIEFNHLAKSLPFPVPAEAASALELVPFHQKLNAELLKVAALPKGDYALTIDGIFIRNYTSEELNKGVNLALEQNTPQYRQAVQVRAQTMRYRSLQRKLRDIKRLEINYLPASLKQAAFSEVKAHIDNLRTINDPVYAANKSLFDAYLLEKPQEQETEQQVAAVADHIYTINKPVTHAYRISLGAQTDPNENNTHSWEFEEPVVGNKVEGWTIVNYSNASTTDGILNLTGNMTYNHIRYDVPASYAIDPGQSKTAVIRLKNETGNGMARFYWWGSAATAAYIEFPVSANDTEFKEYKIDLSRDSRWSGSISIIRFDVPSPLHATSFGKNVQVDAIKLTTEVLPLPEPEPLEPMPAREPASFGVNLAGAEFGSNIPGVFGTDYTYPNAAELTYFKSKGLGLVRMPFKWERIQPELNGPLDPVELARMRTFLADARARGVWVLLDMHNYGRRKINGVEFIIGNPELPVATVADAWAKLANEFRNDENIWGYGIMNEPHGMLASTPWFNIAQAIITSIRSIDTQTTIVVGGDSWSSAARWPAASDNLKNLQDPSDNLIFEAHVYFDDDASGKYDQTYDGEQANPTIGIARTAPFVRWLRENGLRGFVGEYGVPDDDERWLVALDNMLAYLRDNCINGTYWAAGPWWNTYKLAVEPIGGVDRPQMAILEKYTAAKTQCTNEVEDNPETHIWDFNGAVQNNTIDGWTIVNYSQAASEAGLLNLVVNQTYQHIKYDVPASNVINPNLSKYAVIRLKNETPDTKARFYWWGPVGDNVANFVEFDISSNDTGVKEYTLDLSQNAAWTGKSSIRLIRFDVPAVASAAAQGKQVQVDQVKLLSALPQVFTYSWEFNEPVVNNKAEGWSIVNYTGAFTEEGVLNLTAAQTYNNIRYDVPAMSPIEPKVYKHLTIKLKNDTEETKARFYWWGPVGDNVANFLEFEISSNDTGFKEYTLDLSQIAAWSSKSHARIIRFDVPSPVQEASLGKAVGIDFIQLSSHQQLENPGSVTSNALYSTKHVLEKDQLHIKATTERAIHIAATVSADSKGTVIITDMLGRKLAELPYAFTEGTNALEVPVQRLSSGLYIATFYNANSKMSRKFIVQF</sequence>
<dbReference type="Gene3D" id="3.40.50.1110">
    <property type="entry name" value="SGNH hydrolase"/>
    <property type="match status" value="1"/>
</dbReference>
<evidence type="ECO:0000256" key="1">
    <source>
        <dbReference type="ARBA" id="ARBA00022801"/>
    </source>
</evidence>
<feature type="domain" description="Glycoside hydrolase family 5" evidence="3">
    <location>
        <begin position="687"/>
        <end position="959"/>
    </location>
</feature>
<dbReference type="EMBL" id="VRTY01000124">
    <property type="protein sequence ID" value="TXK26757.1"/>
    <property type="molecule type" value="Genomic_DNA"/>
</dbReference>
<feature type="domain" description="SGNH hydrolase-type esterase" evidence="4">
    <location>
        <begin position="84"/>
        <end position="275"/>
    </location>
</feature>
<dbReference type="InterPro" id="IPR036514">
    <property type="entry name" value="SGNH_hydro_sf"/>
</dbReference>
<dbReference type="SUPFAM" id="SSF51445">
    <property type="entry name" value="(Trans)glycosidases"/>
    <property type="match status" value="1"/>
</dbReference>
<evidence type="ECO:0000256" key="2">
    <source>
        <dbReference type="ARBA" id="ARBA00023295"/>
    </source>
</evidence>
<evidence type="ECO:0000259" key="3">
    <source>
        <dbReference type="Pfam" id="PF00150"/>
    </source>
</evidence>
<dbReference type="GO" id="GO:0004553">
    <property type="term" value="F:hydrolase activity, hydrolyzing O-glycosyl compounds"/>
    <property type="evidence" value="ECO:0007669"/>
    <property type="project" value="InterPro"/>
</dbReference>
<dbReference type="OrthoDB" id="9774205at2"/>
<gene>
    <name evidence="5" type="ORF">FVR03_21540</name>
</gene>
<dbReference type="InterPro" id="IPR026444">
    <property type="entry name" value="Secre_tail"/>
</dbReference>
<comment type="caution">
    <text evidence="5">The sequence shown here is derived from an EMBL/GenBank/DDBJ whole genome shotgun (WGS) entry which is preliminary data.</text>
</comment>
<dbReference type="PANTHER" id="PTHR34142:SF1">
    <property type="entry name" value="GLYCOSIDE HYDROLASE FAMILY 5 DOMAIN-CONTAINING PROTEIN"/>
    <property type="match status" value="1"/>
</dbReference>
<dbReference type="Pfam" id="PF00150">
    <property type="entry name" value="Cellulase"/>
    <property type="match status" value="1"/>
</dbReference>
<dbReference type="InterPro" id="IPR013830">
    <property type="entry name" value="SGNH_hydro"/>
</dbReference>
<dbReference type="PANTHER" id="PTHR34142">
    <property type="entry name" value="ENDO-BETA-1,4-GLUCANASE A"/>
    <property type="match status" value="1"/>
</dbReference>
<protein>
    <submittedName>
        <fullName evidence="5">Cellulase family glycosylhydrolase</fullName>
    </submittedName>
</protein>
<name>A0A5C8IYN2_9BACT</name>